<feature type="compositionally biased region" description="Low complexity" evidence="1">
    <location>
        <begin position="7"/>
        <end position="17"/>
    </location>
</feature>
<proteinExistence type="predicted"/>
<feature type="region of interest" description="Disordered" evidence="1">
    <location>
        <begin position="1"/>
        <end position="43"/>
    </location>
</feature>
<protein>
    <submittedName>
        <fullName evidence="2">Uncharacterized protein</fullName>
    </submittedName>
</protein>
<comment type="caution">
    <text evidence="2">The sequence shown here is derived from an EMBL/GenBank/DDBJ whole genome shotgun (WGS) entry which is preliminary data.</text>
</comment>
<evidence type="ECO:0000256" key="1">
    <source>
        <dbReference type="SAM" id="MobiDB-lite"/>
    </source>
</evidence>
<organism evidence="2 3">
    <name type="scientific">Pinctada imbricata</name>
    <name type="common">Atlantic pearl-oyster</name>
    <name type="synonym">Pinctada martensii</name>
    <dbReference type="NCBI Taxonomy" id="66713"/>
    <lineage>
        <taxon>Eukaryota</taxon>
        <taxon>Metazoa</taxon>
        <taxon>Spiralia</taxon>
        <taxon>Lophotrochozoa</taxon>
        <taxon>Mollusca</taxon>
        <taxon>Bivalvia</taxon>
        <taxon>Autobranchia</taxon>
        <taxon>Pteriomorphia</taxon>
        <taxon>Pterioida</taxon>
        <taxon>Pterioidea</taxon>
        <taxon>Pteriidae</taxon>
        <taxon>Pinctada</taxon>
    </lineage>
</organism>
<gene>
    <name evidence="2" type="ORF">FSP39_015014</name>
</gene>
<sequence>MERRKSGSLSSLTGSGTFTPPMSPRVESPRQAAAMGEKRSMVGGKGIQMQIQQLAAFVSDDNKSFHFPLESGLSPRLASAKPGSIIPNESNRAIFHYAY</sequence>
<dbReference type="EMBL" id="VSWD01000010">
    <property type="protein sequence ID" value="KAK3090834.1"/>
    <property type="molecule type" value="Genomic_DNA"/>
</dbReference>
<reference evidence="2" key="1">
    <citation type="submission" date="2019-08" db="EMBL/GenBank/DDBJ databases">
        <title>The improved chromosome-level genome for the pearl oyster Pinctada fucata martensii using PacBio sequencing and Hi-C.</title>
        <authorList>
            <person name="Zheng Z."/>
        </authorList>
    </citation>
    <scope>NUCLEOTIDE SEQUENCE</scope>
    <source>
        <strain evidence="2">ZZ-2019</strain>
        <tissue evidence="2">Adductor muscle</tissue>
    </source>
</reference>
<dbReference type="AlphaFoldDB" id="A0AA89BU25"/>
<evidence type="ECO:0000313" key="2">
    <source>
        <dbReference type="EMBL" id="KAK3090834.1"/>
    </source>
</evidence>
<evidence type="ECO:0000313" key="3">
    <source>
        <dbReference type="Proteomes" id="UP001186944"/>
    </source>
</evidence>
<accession>A0AA89BU25</accession>
<keyword evidence="3" id="KW-1185">Reference proteome</keyword>
<dbReference type="Proteomes" id="UP001186944">
    <property type="component" value="Unassembled WGS sequence"/>
</dbReference>
<name>A0AA89BU25_PINIB</name>